<keyword evidence="2" id="KW-1185">Reference proteome</keyword>
<dbReference type="Proteomes" id="UP000603453">
    <property type="component" value="Unassembled WGS sequence"/>
</dbReference>
<sequence length="66" mass="7322">MRNGKTNESGRLDIGACIRHVDIRICPIMILKTGISLSCCRRTKKWSRAAHHIAMDKALKACNIGS</sequence>
<organism evidence="1 2">
    <name type="scientific">Mucor saturninus</name>
    <dbReference type="NCBI Taxonomy" id="64648"/>
    <lineage>
        <taxon>Eukaryota</taxon>
        <taxon>Fungi</taxon>
        <taxon>Fungi incertae sedis</taxon>
        <taxon>Mucoromycota</taxon>
        <taxon>Mucoromycotina</taxon>
        <taxon>Mucoromycetes</taxon>
        <taxon>Mucorales</taxon>
        <taxon>Mucorineae</taxon>
        <taxon>Mucoraceae</taxon>
        <taxon>Mucor</taxon>
    </lineage>
</organism>
<dbReference type="OrthoDB" id="2204095at2759"/>
<dbReference type="AlphaFoldDB" id="A0A8H7RMT2"/>
<protein>
    <submittedName>
        <fullName evidence="1">Uncharacterized protein</fullName>
    </submittedName>
</protein>
<dbReference type="InterPro" id="IPR038279">
    <property type="entry name" value="Ndc10_dom2_sf"/>
</dbReference>
<proteinExistence type="predicted"/>
<dbReference type="GO" id="GO:0003677">
    <property type="term" value="F:DNA binding"/>
    <property type="evidence" value="ECO:0007669"/>
    <property type="project" value="InterPro"/>
</dbReference>
<evidence type="ECO:0000313" key="2">
    <source>
        <dbReference type="Proteomes" id="UP000603453"/>
    </source>
</evidence>
<name>A0A8H7RMT2_9FUNG</name>
<dbReference type="Gene3D" id="1.10.443.20">
    <property type="entry name" value="Centromere DNA-binding protein complex CBF3 subunit, domain 2"/>
    <property type="match status" value="1"/>
</dbReference>
<dbReference type="EMBL" id="JAEPRD010000004">
    <property type="protein sequence ID" value="KAG2213057.1"/>
    <property type="molecule type" value="Genomic_DNA"/>
</dbReference>
<reference evidence="1" key="1">
    <citation type="submission" date="2020-12" db="EMBL/GenBank/DDBJ databases">
        <title>Metabolic potential, ecology and presence of endohyphal bacteria is reflected in genomic diversity of Mucoromycotina.</title>
        <authorList>
            <person name="Muszewska A."/>
            <person name="Okrasinska A."/>
            <person name="Steczkiewicz K."/>
            <person name="Drgas O."/>
            <person name="Orlowska M."/>
            <person name="Perlinska-Lenart U."/>
            <person name="Aleksandrzak-Piekarczyk T."/>
            <person name="Szatraj K."/>
            <person name="Zielenkiewicz U."/>
            <person name="Pilsyk S."/>
            <person name="Malc E."/>
            <person name="Mieczkowski P."/>
            <person name="Kruszewska J.S."/>
            <person name="Biernat P."/>
            <person name="Pawlowska J."/>
        </authorList>
    </citation>
    <scope>NUCLEOTIDE SEQUENCE</scope>
    <source>
        <strain evidence="1">WA0000017839</strain>
    </source>
</reference>
<evidence type="ECO:0000313" key="1">
    <source>
        <dbReference type="EMBL" id="KAG2213057.1"/>
    </source>
</evidence>
<comment type="caution">
    <text evidence="1">The sequence shown here is derived from an EMBL/GenBank/DDBJ whole genome shotgun (WGS) entry which is preliminary data.</text>
</comment>
<gene>
    <name evidence="1" type="ORF">INT47_011206</name>
</gene>
<accession>A0A8H7RMT2</accession>